<keyword evidence="7" id="KW-0645">Protease</keyword>
<organism evidence="9 10">
    <name type="scientific">Hufsiella ginkgonis</name>
    <dbReference type="NCBI Taxonomy" id="2695274"/>
    <lineage>
        <taxon>Bacteria</taxon>
        <taxon>Pseudomonadati</taxon>
        <taxon>Bacteroidota</taxon>
        <taxon>Sphingobacteriia</taxon>
        <taxon>Sphingobacteriales</taxon>
        <taxon>Sphingobacteriaceae</taxon>
        <taxon>Hufsiella</taxon>
    </lineage>
</organism>
<dbReference type="CDD" id="cd06530">
    <property type="entry name" value="S26_SPase_I"/>
    <property type="match status" value="2"/>
</dbReference>
<feature type="transmembrane region" description="Helical" evidence="7">
    <location>
        <begin position="12"/>
        <end position="45"/>
    </location>
</feature>
<reference evidence="9 10" key="1">
    <citation type="submission" date="2019-11" db="EMBL/GenBank/DDBJ databases">
        <title>Pedobacter sp. HMF7056 Genome sequencing and assembly.</title>
        <authorList>
            <person name="Kang H."/>
            <person name="Kim H."/>
            <person name="Joh K."/>
        </authorList>
    </citation>
    <scope>NUCLEOTIDE SEQUENCE [LARGE SCALE GENOMIC DNA]</scope>
    <source>
        <strain evidence="9 10">HMF7056</strain>
    </source>
</reference>
<feature type="active site" evidence="6">
    <location>
        <position position="164"/>
    </location>
</feature>
<dbReference type="GO" id="GO:0006465">
    <property type="term" value="P:signal peptide processing"/>
    <property type="evidence" value="ECO:0007669"/>
    <property type="project" value="InterPro"/>
</dbReference>
<keyword evidence="7" id="KW-1133">Transmembrane helix</keyword>
<name>A0A7K1XSZ5_9SPHI</name>
<sequence>MLLRTSNKRVMLVVAGILLCICILATPGIWWLYLSAAAIVVFFLFVLRKGVDRKVKFAALAAGVLLVPILLKVFVFEVYLVPSSSMENALFSGNYIVVNKLAYGPAMPRSPGEISWVNLFFDDRRDNTPGNDQRRWKYHRLAGLTQIRRGDVLVFSRPGEFLVKRCVGMPGDVLYIKDGVILVNNQPLMCAATVKNDYTATIRDEGRFAVAAGSLGITYEYYLSGKGPNTILMNLTGAQKQALARSGGVTEMAYLVKRKHGFLYQAEGWTQDNLGPLVVPGKGVIVTMTEQNYRRYSDLVNKYEQAGLRREGNHFYLGKEPCKSFTFKHNYYFMMGDNRSHSYDSRFWGLVDEAAIIGKVTDRAW</sequence>
<dbReference type="EMBL" id="WVHS01000001">
    <property type="protein sequence ID" value="MXV14072.1"/>
    <property type="molecule type" value="Genomic_DNA"/>
</dbReference>
<evidence type="ECO:0000256" key="2">
    <source>
        <dbReference type="ARBA" id="ARBA00009370"/>
    </source>
</evidence>
<dbReference type="PANTHER" id="PTHR43390:SF1">
    <property type="entry name" value="CHLOROPLAST PROCESSING PEPTIDASE"/>
    <property type="match status" value="1"/>
</dbReference>
<dbReference type="InterPro" id="IPR036286">
    <property type="entry name" value="LexA/Signal_pep-like_sf"/>
</dbReference>
<dbReference type="PRINTS" id="PR00727">
    <property type="entry name" value="LEADERPTASE"/>
</dbReference>
<dbReference type="GO" id="GO:0016020">
    <property type="term" value="C:membrane"/>
    <property type="evidence" value="ECO:0007669"/>
    <property type="project" value="UniProtKB-SubCell"/>
</dbReference>
<evidence type="ECO:0000256" key="6">
    <source>
        <dbReference type="PIRSR" id="PIRSR600223-1"/>
    </source>
</evidence>
<keyword evidence="10" id="KW-1185">Reference proteome</keyword>
<protein>
    <recommendedName>
        <fullName evidence="4 7">Signal peptidase I</fullName>
        <ecNumber evidence="3 7">3.4.21.89</ecNumber>
    </recommendedName>
</protein>
<comment type="catalytic activity">
    <reaction evidence="1 7">
        <text>Cleavage of hydrophobic, N-terminal signal or leader sequences from secreted and periplasmic proteins.</text>
        <dbReference type="EC" id="3.4.21.89"/>
    </reaction>
</comment>
<evidence type="ECO:0000256" key="1">
    <source>
        <dbReference type="ARBA" id="ARBA00000677"/>
    </source>
</evidence>
<comment type="caution">
    <text evidence="7">Lacks conserved residue(s) required for the propagation of feature annotation.</text>
</comment>
<evidence type="ECO:0000259" key="8">
    <source>
        <dbReference type="Pfam" id="PF10502"/>
    </source>
</evidence>
<dbReference type="GO" id="GO:0009003">
    <property type="term" value="F:signal peptidase activity"/>
    <property type="evidence" value="ECO:0007669"/>
    <property type="project" value="UniProtKB-EC"/>
</dbReference>
<keyword evidence="7" id="KW-0812">Transmembrane</keyword>
<accession>A0A7K1XSZ5</accession>
<dbReference type="Pfam" id="PF10502">
    <property type="entry name" value="Peptidase_S26"/>
    <property type="match status" value="2"/>
</dbReference>
<evidence type="ECO:0000256" key="5">
    <source>
        <dbReference type="ARBA" id="ARBA00022801"/>
    </source>
</evidence>
<evidence type="ECO:0000256" key="3">
    <source>
        <dbReference type="ARBA" id="ARBA00013208"/>
    </source>
</evidence>
<feature type="active site" evidence="6">
    <location>
        <position position="85"/>
    </location>
</feature>
<dbReference type="InterPro" id="IPR019533">
    <property type="entry name" value="Peptidase_S26"/>
</dbReference>
<dbReference type="Gene3D" id="2.10.109.10">
    <property type="entry name" value="Umud Fragment, subunit A"/>
    <property type="match status" value="2"/>
</dbReference>
<comment type="caution">
    <text evidence="9">The sequence shown here is derived from an EMBL/GenBank/DDBJ whole genome shotgun (WGS) entry which is preliminary data.</text>
</comment>
<keyword evidence="5 7" id="KW-0378">Hydrolase</keyword>
<comment type="subcellular location">
    <subcellularLocation>
        <location evidence="7">Membrane</location>
        <topology evidence="7">Single-pass type II membrane protein</topology>
    </subcellularLocation>
</comment>
<dbReference type="Proteomes" id="UP000451233">
    <property type="component" value="Unassembled WGS sequence"/>
</dbReference>
<evidence type="ECO:0000256" key="7">
    <source>
        <dbReference type="RuleBase" id="RU362042"/>
    </source>
</evidence>
<gene>
    <name evidence="9" type="primary">lepB</name>
    <name evidence="9" type="ORF">GS398_02075</name>
</gene>
<proteinExistence type="inferred from homology"/>
<dbReference type="SUPFAM" id="SSF51306">
    <property type="entry name" value="LexA/Signal peptidase"/>
    <property type="match status" value="1"/>
</dbReference>
<evidence type="ECO:0000256" key="4">
    <source>
        <dbReference type="ARBA" id="ARBA00019232"/>
    </source>
</evidence>
<dbReference type="RefSeq" id="WP_160905078.1">
    <property type="nucleotide sequence ID" value="NZ_WVHS01000001.1"/>
</dbReference>
<feature type="domain" description="Peptidase S26" evidence="8">
    <location>
        <begin position="60"/>
        <end position="197"/>
    </location>
</feature>
<keyword evidence="7" id="KW-0472">Membrane</keyword>
<dbReference type="NCBIfam" id="TIGR02227">
    <property type="entry name" value="sigpep_I_bact"/>
    <property type="match status" value="1"/>
</dbReference>
<feature type="domain" description="Peptidase S26" evidence="8">
    <location>
        <begin position="325"/>
        <end position="365"/>
    </location>
</feature>
<feature type="transmembrane region" description="Helical" evidence="7">
    <location>
        <begin position="57"/>
        <end position="81"/>
    </location>
</feature>
<comment type="similarity">
    <text evidence="2 7">Belongs to the peptidase S26 family.</text>
</comment>
<dbReference type="InterPro" id="IPR019758">
    <property type="entry name" value="Pept_S26A_signal_pept_1_CS"/>
</dbReference>
<dbReference type="InterPro" id="IPR000223">
    <property type="entry name" value="Pept_S26A_signal_pept_1"/>
</dbReference>
<evidence type="ECO:0000313" key="10">
    <source>
        <dbReference type="Proteomes" id="UP000451233"/>
    </source>
</evidence>
<dbReference type="AlphaFoldDB" id="A0A7K1XSZ5"/>
<dbReference type="GO" id="GO:0004252">
    <property type="term" value="F:serine-type endopeptidase activity"/>
    <property type="evidence" value="ECO:0007669"/>
    <property type="project" value="InterPro"/>
</dbReference>
<dbReference type="PANTHER" id="PTHR43390">
    <property type="entry name" value="SIGNAL PEPTIDASE I"/>
    <property type="match status" value="1"/>
</dbReference>
<evidence type="ECO:0000313" key="9">
    <source>
        <dbReference type="EMBL" id="MXV14072.1"/>
    </source>
</evidence>
<dbReference type="EC" id="3.4.21.89" evidence="3 7"/>
<dbReference type="PROSITE" id="PS00761">
    <property type="entry name" value="SPASE_I_3"/>
    <property type="match status" value="1"/>
</dbReference>